<protein>
    <submittedName>
        <fullName evidence="1">Uncharacterized protein</fullName>
    </submittedName>
</protein>
<accession>A0ACB7IK33</accession>
<proteinExistence type="predicted"/>
<sequence length="1026" mass="115535">MDRPSRKRKKSSKALSSLCFISSASGASQSSVTDPIELLHGPSTPSSIAQNTVRYTSQIVQKSVHGRYRESTSTFEHVSNEEVSSSMTDEQGASASANAESPGGNAESPSANAESANPSPVDVAPNPTSSDDVHEVFESPLLHRLQLWASDRRQAYLEELYRLDGRSSSSSSEQCCSEGVVPCENKGEYQCIDCFDTRLYCAICVLRQHCRTPLHRIEVWQDDCFTRTSLCELGHVIQLGHYHGEICALPSIIRKGFYVIDVSGIHLVSIRFCGCQFISDDIQLLRYRWYPASSVKPQTAFTLDLLNTFQIIMLQGKLSAYNFYLSIEHKTNNVGTKDLQSRYDQFLSCVRQFRHLCMLKRAGLGMDMVPVSSTKPGSYAVECPACPHPGINLPDGWEREPESTRWLYGLNLTIDANFCLKNKDRSLEKDEPLGDGWGHWVSEDPYKAYLEANTDEPEPNLCDSELRAVDYANKRRSQGYVSTGVAGVICARHGLVRRNGLGNLQKGERYANTDFIVLSTLKDHPFTRLVLSYDICCQWSRNLWNRITGFPEDIRLSREAFDRIAFVIPKFHLYGHGDKCQIAYSLNYLPWSAETDGEDPERWWSHINPVSMSTKVMGPGSQADTIDDHAAAWNWRKIVNFGKSLLSHYQKAILMSARHAALHAEYSAEFSEADLTAWTQLIIDWEIDRSKPNPFEEKEKHRSMADIRLELAREEVAEPACMQSVGTNEFLYKGLELEELQRVIAASAKEKTTLQAAELQEKRNNLGRRIELWRAEQAEYMPSISSDLEQRAGSTPEKISLLLPSQVPATSELTSIRDKEMHIRLAQADDALMELRRLLWITAGLMEYKYTQVGFAQAANTRARSQINRFKDKVLLTAQRYRAAHQALLSLNPQGDWITRLRRLDDANIRWPGRNQDEAKGTREISWIWRASGVRASGSVILRPQQPPIQSPFQTPSSRDLLMSSHPTPSQSSAGPEHSPSLASDSEIGEALRVEWAKSYTRAARHSGGEVVVSNDPTWLVRCKKA</sequence>
<dbReference type="EMBL" id="WQMT02000009">
    <property type="protein sequence ID" value="KAG9218567.1"/>
    <property type="molecule type" value="Genomic_DNA"/>
</dbReference>
<comment type="caution">
    <text evidence="1">The sequence shown here is derived from an EMBL/GenBank/DDBJ whole genome shotgun (WGS) entry which is preliminary data.</text>
</comment>
<evidence type="ECO:0000313" key="2">
    <source>
        <dbReference type="Proteomes" id="UP000824881"/>
    </source>
</evidence>
<organism evidence="1 2">
    <name type="scientific">Pleurotus cornucopiae</name>
    <name type="common">Cornucopia mushroom</name>
    <dbReference type="NCBI Taxonomy" id="5321"/>
    <lineage>
        <taxon>Eukaryota</taxon>
        <taxon>Fungi</taxon>
        <taxon>Dikarya</taxon>
        <taxon>Basidiomycota</taxon>
        <taxon>Agaricomycotina</taxon>
        <taxon>Agaricomycetes</taxon>
        <taxon>Agaricomycetidae</taxon>
        <taxon>Agaricales</taxon>
        <taxon>Pleurotineae</taxon>
        <taxon>Pleurotaceae</taxon>
        <taxon>Pleurotus</taxon>
    </lineage>
</organism>
<reference evidence="1 2" key="1">
    <citation type="journal article" date="2021" name="Appl. Environ. Microbiol.">
        <title>Genetic linkage and physical mapping for an oyster mushroom Pleurotus cornucopiae and QTL analysis for the trait cap color.</title>
        <authorList>
            <person name="Zhang Y."/>
            <person name="Gao W."/>
            <person name="Sonnenberg A."/>
            <person name="Chen Q."/>
            <person name="Zhang J."/>
            <person name="Huang C."/>
        </authorList>
    </citation>
    <scope>NUCLEOTIDE SEQUENCE [LARGE SCALE GENOMIC DNA]</scope>
    <source>
        <strain evidence="1">CCMSSC00406</strain>
    </source>
</reference>
<evidence type="ECO:0000313" key="1">
    <source>
        <dbReference type="EMBL" id="KAG9218567.1"/>
    </source>
</evidence>
<dbReference type="Proteomes" id="UP000824881">
    <property type="component" value="Unassembled WGS sequence"/>
</dbReference>
<gene>
    <name evidence="1" type="ORF">CCMSSC00406_0001319</name>
</gene>
<keyword evidence="2" id="KW-1185">Reference proteome</keyword>
<name>A0ACB7IK33_PLECO</name>